<keyword evidence="3 5" id="KW-1133">Transmembrane helix</keyword>
<organism evidence="6 7">
    <name type="scientific">Durusdinium trenchii</name>
    <dbReference type="NCBI Taxonomy" id="1381693"/>
    <lineage>
        <taxon>Eukaryota</taxon>
        <taxon>Sar</taxon>
        <taxon>Alveolata</taxon>
        <taxon>Dinophyceae</taxon>
        <taxon>Suessiales</taxon>
        <taxon>Symbiodiniaceae</taxon>
        <taxon>Durusdinium</taxon>
    </lineage>
</organism>
<feature type="transmembrane region" description="Helical" evidence="5">
    <location>
        <begin position="384"/>
        <end position="410"/>
    </location>
</feature>
<evidence type="ECO:0000256" key="5">
    <source>
        <dbReference type="SAM" id="Phobius"/>
    </source>
</evidence>
<evidence type="ECO:0000313" key="6">
    <source>
        <dbReference type="EMBL" id="CAK9037548.1"/>
    </source>
</evidence>
<name>A0ABP0LG04_9DINO</name>
<feature type="transmembrane region" description="Helical" evidence="5">
    <location>
        <begin position="342"/>
        <end position="364"/>
    </location>
</feature>
<dbReference type="EMBL" id="CAXAMN010012224">
    <property type="protein sequence ID" value="CAK9037548.1"/>
    <property type="molecule type" value="Genomic_DNA"/>
</dbReference>
<dbReference type="HAMAP" id="MF_00902">
    <property type="entry name" value="TatC"/>
    <property type="match status" value="1"/>
</dbReference>
<dbReference type="PANTHER" id="PTHR37948">
    <property type="entry name" value="ZGC:113208"/>
    <property type="match status" value="1"/>
</dbReference>
<evidence type="ECO:0000256" key="1">
    <source>
        <dbReference type="ARBA" id="ARBA00004141"/>
    </source>
</evidence>
<feature type="transmembrane region" description="Helical" evidence="5">
    <location>
        <begin position="246"/>
        <end position="265"/>
    </location>
</feature>
<feature type="transmembrane region" description="Helical" evidence="5">
    <location>
        <begin position="443"/>
        <end position="463"/>
    </location>
</feature>
<dbReference type="InterPro" id="IPR002033">
    <property type="entry name" value="TatC"/>
</dbReference>
<comment type="caution">
    <text evidence="6">The sequence shown here is derived from an EMBL/GenBank/DDBJ whole genome shotgun (WGS) entry which is preliminary data.</text>
</comment>
<dbReference type="NCBIfam" id="TIGR00945">
    <property type="entry name" value="tatC"/>
    <property type="match status" value="1"/>
</dbReference>
<keyword evidence="4 5" id="KW-0472">Membrane</keyword>
<evidence type="ECO:0000256" key="2">
    <source>
        <dbReference type="ARBA" id="ARBA00022692"/>
    </source>
</evidence>
<evidence type="ECO:0000256" key="4">
    <source>
        <dbReference type="ARBA" id="ARBA00023136"/>
    </source>
</evidence>
<comment type="subcellular location">
    <subcellularLocation>
        <location evidence="1">Membrane</location>
        <topology evidence="1">Multi-pass membrane protein</topology>
    </subcellularLocation>
</comment>
<feature type="transmembrane region" description="Helical" evidence="5">
    <location>
        <begin position="300"/>
        <end position="321"/>
    </location>
</feature>
<reference evidence="6 7" key="1">
    <citation type="submission" date="2024-02" db="EMBL/GenBank/DDBJ databases">
        <authorList>
            <person name="Chen Y."/>
            <person name="Shah S."/>
            <person name="Dougan E. K."/>
            <person name="Thang M."/>
            <person name="Chan C."/>
        </authorList>
    </citation>
    <scope>NUCLEOTIDE SEQUENCE [LARGE SCALE GENOMIC DNA]</scope>
</reference>
<protein>
    <recommendedName>
        <fullName evidence="8">Sec-independent protein translocase protein TatC</fullName>
    </recommendedName>
</protein>
<keyword evidence="7" id="KW-1185">Reference proteome</keyword>
<dbReference type="PANTHER" id="PTHR37948:SF1">
    <property type="entry name" value="BLL5189 PROTEIN"/>
    <property type="match status" value="1"/>
</dbReference>
<accession>A0ABP0LG04</accession>
<evidence type="ECO:0008006" key="8">
    <source>
        <dbReference type="Google" id="ProtNLM"/>
    </source>
</evidence>
<sequence length="465" mass="51541">MVKFVCPEGKRRQGQLCFQAPKGAADGEDGTSGASAELKALISSFRPSLTPKEVLHLGAFGGTYFRDIDSAVTGKRHKDAWKELPKSWLKGLDIRRQVARDWEDYDATVNHYGVKCGNTLEEWENAGWMHPQDPYGWFQWYCRFFQGRRSEDDPRQIKRWLKICGPTGRWKGNLIAKCVKANRAYNDPKVSPVVRQSLLHWAYELTAADLREKKKEILQGKGAYALPRAELFEVHRQDHISELRDGVLRALAFTVVAVGVCLYYYKELTTALESPAQSGDSMVKFVQLAPGEFFFVSVKVAFSVGLLIAFPYALFEAALYFTPALTRSERNVVGPTVLASALLFYSGALFSYSVLSPAALGFFLGYSQDVIESQFSIDQYFEFILSMGFATGIAFQVPVLQVALGLLGVIDSQKLFAIWRYVVVGSAIVGAILTPSTDPVTQLLLSGALCALYFAGGAVLKALGR</sequence>
<evidence type="ECO:0000313" key="7">
    <source>
        <dbReference type="Proteomes" id="UP001642484"/>
    </source>
</evidence>
<feature type="transmembrane region" description="Helical" evidence="5">
    <location>
        <begin position="417"/>
        <end position="437"/>
    </location>
</feature>
<proteinExistence type="inferred from homology"/>
<keyword evidence="2 5" id="KW-0812">Transmembrane</keyword>
<dbReference type="PRINTS" id="PR01840">
    <property type="entry name" value="TATCFAMILY"/>
</dbReference>
<dbReference type="Pfam" id="PF00902">
    <property type="entry name" value="TatC"/>
    <property type="match status" value="1"/>
</dbReference>
<dbReference type="Proteomes" id="UP001642484">
    <property type="component" value="Unassembled WGS sequence"/>
</dbReference>
<evidence type="ECO:0000256" key="3">
    <source>
        <dbReference type="ARBA" id="ARBA00022989"/>
    </source>
</evidence>
<gene>
    <name evidence="6" type="ORF">CCMP2556_LOCUS20697</name>
</gene>